<keyword evidence="1" id="KW-0812">Transmembrane</keyword>
<accession>E9G2Z1</accession>
<evidence type="ECO:0000256" key="1">
    <source>
        <dbReference type="SAM" id="Phobius"/>
    </source>
</evidence>
<feature type="chain" id="PRO_5003239971" evidence="2">
    <location>
        <begin position="27"/>
        <end position="177"/>
    </location>
</feature>
<evidence type="ECO:0000313" key="4">
    <source>
        <dbReference type="Proteomes" id="UP000000305"/>
    </source>
</evidence>
<protein>
    <submittedName>
        <fullName evidence="3">Uncharacterized protein</fullName>
    </submittedName>
</protein>
<evidence type="ECO:0000256" key="2">
    <source>
        <dbReference type="SAM" id="SignalP"/>
    </source>
</evidence>
<keyword evidence="2" id="KW-0732">Signal</keyword>
<dbReference type="Proteomes" id="UP000000305">
    <property type="component" value="Unassembled WGS sequence"/>
</dbReference>
<organism evidence="3 4">
    <name type="scientific">Daphnia pulex</name>
    <name type="common">Water flea</name>
    <dbReference type="NCBI Taxonomy" id="6669"/>
    <lineage>
        <taxon>Eukaryota</taxon>
        <taxon>Metazoa</taxon>
        <taxon>Ecdysozoa</taxon>
        <taxon>Arthropoda</taxon>
        <taxon>Crustacea</taxon>
        <taxon>Branchiopoda</taxon>
        <taxon>Diplostraca</taxon>
        <taxon>Cladocera</taxon>
        <taxon>Anomopoda</taxon>
        <taxon>Daphniidae</taxon>
        <taxon>Daphnia</taxon>
    </lineage>
</organism>
<keyword evidence="1" id="KW-0472">Membrane</keyword>
<name>E9G2Z1_DAPPU</name>
<dbReference type="KEGG" id="dpx:DAPPUDRAFT_308447"/>
<gene>
    <name evidence="3" type="ORF">DAPPUDRAFT_308447</name>
</gene>
<dbReference type="HOGENOM" id="CLU_1519403_0_0_1"/>
<feature type="signal peptide" evidence="2">
    <location>
        <begin position="1"/>
        <end position="26"/>
    </location>
</feature>
<feature type="transmembrane region" description="Helical" evidence="1">
    <location>
        <begin position="101"/>
        <end position="124"/>
    </location>
</feature>
<dbReference type="OrthoDB" id="6355220at2759"/>
<dbReference type="AlphaFoldDB" id="E9G2Z1"/>
<sequence>MNNMKMVSAFYLVCIFIVLFTDGINAIRTHPDAELKNGESSNGNSIRSLLFGRPSESDWRENSRMASISKGRAGWSSLVDKLQNYISSYTSSTATWLTYPYYGISTGVVSVIVIFVVIYILIVVSGSVVTTSGRSFVDHMGVNTEELDRLAHTVLNAVDHLATKLNRNGRSADPVGH</sequence>
<keyword evidence="1" id="KW-1133">Transmembrane helix</keyword>
<keyword evidence="4" id="KW-1185">Reference proteome</keyword>
<proteinExistence type="predicted"/>
<reference evidence="3 4" key="1">
    <citation type="journal article" date="2011" name="Science">
        <title>The ecoresponsive genome of Daphnia pulex.</title>
        <authorList>
            <person name="Colbourne J.K."/>
            <person name="Pfrender M.E."/>
            <person name="Gilbert D."/>
            <person name="Thomas W.K."/>
            <person name="Tucker A."/>
            <person name="Oakley T.H."/>
            <person name="Tokishita S."/>
            <person name="Aerts A."/>
            <person name="Arnold G.J."/>
            <person name="Basu M.K."/>
            <person name="Bauer D.J."/>
            <person name="Caceres C.E."/>
            <person name="Carmel L."/>
            <person name="Casola C."/>
            <person name="Choi J.H."/>
            <person name="Detter J.C."/>
            <person name="Dong Q."/>
            <person name="Dusheyko S."/>
            <person name="Eads B.D."/>
            <person name="Frohlich T."/>
            <person name="Geiler-Samerotte K.A."/>
            <person name="Gerlach D."/>
            <person name="Hatcher P."/>
            <person name="Jogdeo S."/>
            <person name="Krijgsveld J."/>
            <person name="Kriventseva E.V."/>
            <person name="Kultz D."/>
            <person name="Laforsch C."/>
            <person name="Lindquist E."/>
            <person name="Lopez J."/>
            <person name="Manak J.R."/>
            <person name="Muller J."/>
            <person name="Pangilinan J."/>
            <person name="Patwardhan R.P."/>
            <person name="Pitluck S."/>
            <person name="Pritham E.J."/>
            <person name="Rechtsteiner A."/>
            <person name="Rho M."/>
            <person name="Rogozin I.B."/>
            <person name="Sakarya O."/>
            <person name="Salamov A."/>
            <person name="Schaack S."/>
            <person name="Shapiro H."/>
            <person name="Shiga Y."/>
            <person name="Skalitzky C."/>
            <person name="Smith Z."/>
            <person name="Souvorov A."/>
            <person name="Sung W."/>
            <person name="Tang Z."/>
            <person name="Tsuchiya D."/>
            <person name="Tu H."/>
            <person name="Vos H."/>
            <person name="Wang M."/>
            <person name="Wolf Y.I."/>
            <person name="Yamagata H."/>
            <person name="Yamada T."/>
            <person name="Ye Y."/>
            <person name="Shaw J.R."/>
            <person name="Andrews J."/>
            <person name="Crease T.J."/>
            <person name="Tang H."/>
            <person name="Lucas S.M."/>
            <person name="Robertson H.M."/>
            <person name="Bork P."/>
            <person name="Koonin E.V."/>
            <person name="Zdobnov E.M."/>
            <person name="Grigoriev I.V."/>
            <person name="Lynch M."/>
            <person name="Boore J.L."/>
        </authorList>
    </citation>
    <scope>NUCLEOTIDE SEQUENCE [LARGE SCALE GENOMIC DNA]</scope>
</reference>
<dbReference type="EMBL" id="GL732530">
    <property type="protein sequence ID" value="EFX86126.1"/>
    <property type="molecule type" value="Genomic_DNA"/>
</dbReference>
<evidence type="ECO:0000313" key="3">
    <source>
        <dbReference type="EMBL" id="EFX86126.1"/>
    </source>
</evidence>
<dbReference type="InParanoid" id="E9G2Z1"/>